<keyword evidence="6 8" id="KW-0472">Membrane</keyword>
<dbReference type="EMBL" id="CM010721">
    <property type="protein sequence ID" value="RZC72277.1"/>
    <property type="molecule type" value="Genomic_DNA"/>
</dbReference>
<feature type="domain" description="GOLD" evidence="10">
    <location>
        <begin position="31"/>
        <end position="122"/>
    </location>
</feature>
<dbReference type="InterPro" id="IPR015720">
    <property type="entry name" value="Emp24-like"/>
</dbReference>
<feature type="chain" id="PRO_5021286021" description="GOLD domain-containing protein" evidence="9">
    <location>
        <begin position="22"/>
        <end position="212"/>
    </location>
</feature>
<dbReference type="STRING" id="3469.A0A4Y7KHE8"/>
<comment type="similarity">
    <text evidence="2 7">Belongs to the EMP24/GP25L family.</text>
</comment>
<evidence type="ECO:0000256" key="9">
    <source>
        <dbReference type="SAM" id="SignalP"/>
    </source>
</evidence>
<keyword evidence="5 8" id="KW-1133">Transmembrane helix</keyword>
<evidence type="ECO:0000256" key="5">
    <source>
        <dbReference type="ARBA" id="ARBA00022989"/>
    </source>
</evidence>
<dbReference type="GO" id="GO:0016020">
    <property type="term" value="C:membrane"/>
    <property type="evidence" value="ECO:0007669"/>
    <property type="project" value="UniProtKB-SubCell"/>
</dbReference>
<sequence>MRIYGITIVVIGFLLLSVAESLRFDLLSGNTKCIAEDIKANAMTVGKYSIINPSSDGHPLPETHKVTVRVTSSLGNNYHYGDHVETGQFAFTAPEAGDYMACFWAQDHKPSVTLTVDFDWRSGVAAKDWPNVAKKGQIDFMEMELRKLEDVVRSVHDEMIYLREREEEMQGINRATNSKMAWLGFLSLFVCLSVAGLQLWHLKNFFERKKLL</sequence>
<feature type="signal peptide" evidence="9">
    <location>
        <begin position="1"/>
        <end position="21"/>
    </location>
</feature>
<evidence type="ECO:0000256" key="1">
    <source>
        <dbReference type="ARBA" id="ARBA00004479"/>
    </source>
</evidence>
<dbReference type="Proteomes" id="UP000316621">
    <property type="component" value="Chromosome 7"/>
</dbReference>
<evidence type="ECO:0000256" key="4">
    <source>
        <dbReference type="ARBA" id="ARBA00022729"/>
    </source>
</evidence>
<feature type="transmembrane region" description="Helical" evidence="8">
    <location>
        <begin position="180"/>
        <end position="200"/>
    </location>
</feature>
<evidence type="ECO:0000313" key="11">
    <source>
        <dbReference type="EMBL" id="RZC72277.1"/>
    </source>
</evidence>
<keyword evidence="4 9" id="KW-0732">Signal</keyword>
<evidence type="ECO:0000256" key="2">
    <source>
        <dbReference type="ARBA" id="ARBA00007104"/>
    </source>
</evidence>
<reference evidence="11 12" key="1">
    <citation type="journal article" date="2018" name="Science">
        <title>The opium poppy genome and morphinan production.</title>
        <authorList>
            <person name="Guo L."/>
            <person name="Winzer T."/>
            <person name="Yang X."/>
            <person name="Li Y."/>
            <person name="Ning Z."/>
            <person name="He Z."/>
            <person name="Teodor R."/>
            <person name="Lu Y."/>
            <person name="Bowser T.A."/>
            <person name="Graham I.A."/>
            <person name="Ye K."/>
        </authorList>
    </citation>
    <scope>NUCLEOTIDE SEQUENCE [LARGE SCALE GENOMIC DNA]</scope>
    <source>
        <strain evidence="12">cv. HN1</strain>
        <tissue evidence="11">Leaves</tissue>
    </source>
</reference>
<evidence type="ECO:0000256" key="7">
    <source>
        <dbReference type="RuleBase" id="RU003827"/>
    </source>
</evidence>
<organism evidence="11 12">
    <name type="scientific">Papaver somniferum</name>
    <name type="common">Opium poppy</name>
    <dbReference type="NCBI Taxonomy" id="3469"/>
    <lineage>
        <taxon>Eukaryota</taxon>
        <taxon>Viridiplantae</taxon>
        <taxon>Streptophyta</taxon>
        <taxon>Embryophyta</taxon>
        <taxon>Tracheophyta</taxon>
        <taxon>Spermatophyta</taxon>
        <taxon>Magnoliopsida</taxon>
        <taxon>Ranunculales</taxon>
        <taxon>Papaveraceae</taxon>
        <taxon>Papaveroideae</taxon>
        <taxon>Papaver</taxon>
    </lineage>
</organism>
<dbReference type="Gramene" id="RZC72277">
    <property type="protein sequence ID" value="RZC72277"/>
    <property type="gene ID" value="C5167_035673"/>
</dbReference>
<evidence type="ECO:0000256" key="3">
    <source>
        <dbReference type="ARBA" id="ARBA00022692"/>
    </source>
</evidence>
<evidence type="ECO:0000256" key="6">
    <source>
        <dbReference type="ARBA" id="ARBA00023136"/>
    </source>
</evidence>
<proteinExistence type="inferred from homology"/>
<protein>
    <recommendedName>
        <fullName evidence="10">GOLD domain-containing protein</fullName>
    </recommendedName>
</protein>
<dbReference type="OMA" id="GATCAWQ"/>
<dbReference type="SMART" id="SM01190">
    <property type="entry name" value="EMP24_GP25L"/>
    <property type="match status" value="1"/>
</dbReference>
<dbReference type="AlphaFoldDB" id="A0A4Y7KHE8"/>
<keyword evidence="12" id="KW-1185">Reference proteome</keyword>
<comment type="subcellular location">
    <subcellularLocation>
        <location evidence="1 7">Membrane</location>
        <topology evidence="1 7">Single-pass type I membrane protein</topology>
    </subcellularLocation>
</comment>
<dbReference type="OrthoDB" id="1929172at2759"/>
<accession>A0A4Y7KHE8</accession>
<gene>
    <name evidence="11" type="ORF">C5167_035673</name>
</gene>
<evidence type="ECO:0000313" key="12">
    <source>
        <dbReference type="Proteomes" id="UP000316621"/>
    </source>
</evidence>
<dbReference type="Pfam" id="PF01105">
    <property type="entry name" value="EMP24_GP25L"/>
    <property type="match status" value="1"/>
</dbReference>
<name>A0A4Y7KHE8_PAPSO</name>
<keyword evidence="3 7" id="KW-0812">Transmembrane</keyword>
<evidence type="ECO:0000259" key="10">
    <source>
        <dbReference type="PROSITE" id="PS50866"/>
    </source>
</evidence>
<dbReference type="PANTHER" id="PTHR22811">
    <property type="entry name" value="TRANSMEMBRANE EMP24 DOMAIN-CONTAINING PROTEIN"/>
    <property type="match status" value="1"/>
</dbReference>
<dbReference type="PROSITE" id="PS50866">
    <property type="entry name" value="GOLD"/>
    <property type="match status" value="1"/>
</dbReference>
<dbReference type="InterPro" id="IPR009038">
    <property type="entry name" value="GOLD_dom"/>
</dbReference>
<evidence type="ECO:0000256" key="8">
    <source>
        <dbReference type="SAM" id="Phobius"/>
    </source>
</evidence>